<comment type="caution">
    <text evidence="1">The sequence shown here is derived from an EMBL/GenBank/DDBJ whole genome shotgun (WGS) entry which is preliminary data.</text>
</comment>
<reference evidence="1 2" key="1">
    <citation type="submission" date="2015-03" db="EMBL/GenBank/DDBJ databases">
        <title>RNA-seq based gene annotation and comparative genomics of four Zymoseptoria species reveal species-specific pathogenicity related genes and transposable element activity.</title>
        <authorList>
            <person name="Grandaubert J."/>
            <person name="Bhattacharyya A."/>
            <person name="Stukenbrock E.H."/>
        </authorList>
    </citation>
    <scope>NUCLEOTIDE SEQUENCE [LARGE SCALE GENOMIC DNA]</scope>
    <source>
        <strain evidence="1 2">Zb18110</strain>
    </source>
</reference>
<organism evidence="1 2">
    <name type="scientific">Zymoseptoria brevis</name>
    <dbReference type="NCBI Taxonomy" id="1047168"/>
    <lineage>
        <taxon>Eukaryota</taxon>
        <taxon>Fungi</taxon>
        <taxon>Dikarya</taxon>
        <taxon>Ascomycota</taxon>
        <taxon>Pezizomycotina</taxon>
        <taxon>Dothideomycetes</taxon>
        <taxon>Dothideomycetidae</taxon>
        <taxon>Mycosphaerellales</taxon>
        <taxon>Mycosphaerellaceae</taxon>
        <taxon>Zymoseptoria</taxon>
    </lineage>
</organism>
<accession>A0A0F4GGN6</accession>
<protein>
    <submittedName>
        <fullName evidence="1">Uncharacterized protein</fullName>
    </submittedName>
</protein>
<keyword evidence="2" id="KW-1185">Reference proteome</keyword>
<proteinExistence type="predicted"/>
<sequence length="244" mass="25991">MSNVQVALEAICHFDSFQSLPSILQPLCLSCSDSEMLALRQASPPSHHERVHLNTSGMSACVGGGASGVLTAHIGYRRYVNSAEAQPVAHRLLKALDEMAFETLEGAAGLAGYLCSDTKPGDVVVQLFSHWKFRNDAGSGDDLLLVVRKNSVSTFDVVGQGVLLPGYEISGEGTPESELGQVEEAMMMDIEITLTAADALLLAALDLDGSPHGFDVKARADRLIVNPFSSPLNAVTLTPWPRSD</sequence>
<evidence type="ECO:0000313" key="1">
    <source>
        <dbReference type="EMBL" id="KJX96172.1"/>
    </source>
</evidence>
<gene>
    <name evidence="1" type="ORF">TI39_contig785g00002</name>
</gene>
<name>A0A0F4GGN6_9PEZI</name>
<dbReference type="EMBL" id="LAFY01000777">
    <property type="protein sequence ID" value="KJX96172.1"/>
    <property type="molecule type" value="Genomic_DNA"/>
</dbReference>
<evidence type="ECO:0000313" key="2">
    <source>
        <dbReference type="Proteomes" id="UP000033647"/>
    </source>
</evidence>
<dbReference type="Proteomes" id="UP000033647">
    <property type="component" value="Unassembled WGS sequence"/>
</dbReference>
<dbReference type="AlphaFoldDB" id="A0A0F4GGN6"/>